<dbReference type="AlphaFoldDB" id="A0A0F7SPF3"/>
<organism evidence="1">
    <name type="scientific">Phaffia rhodozyma</name>
    <name type="common">Yeast</name>
    <name type="synonym">Xanthophyllomyces dendrorhous</name>
    <dbReference type="NCBI Taxonomy" id="264483"/>
    <lineage>
        <taxon>Eukaryota</taxon>
        <taxon>Fungi</taxon>
        <taxon>Dikarya</taxon>
        <taxon>Basidiomycota</taxon>
        <taxon>Agaricomycotina</taxon>
        <taxon>Tremellomycetes</taxon>
        <taxon>Cystofilobasidiales</taxon>
        <taxon>Mrakiaceae</taxon>
        <taxon>Phaffia</taxon>
    </lineage>
</organism>
<dbReference type="EMBL" id="LN483124">
    <property type="protein sequence ID" value="CED82360.1"/>
    <property type="molecule type" value="Genomic_DNA"/>
</dbReference>
<name>A0A0F7SPF3_PHARH</name>
<evidence type="ECO:0000313" key="1">
    <source>
        <dbReference type="EMBL" id="CED82360.1"/>
    </source>
</evidence>
<reference evidence="1" key="1">
    <citation type="submission" date="2014-08" db="EMBL/GenBank/DDBJ databases">
        <authorList>
            <person name="Sharma Rahul"/>
            <person name="Thines Marco"/>
        </authorList>
    </citation>
    <scope>NUCLEOTIDE SEQUENCE</scope>
</reference>
<protein>
    <submittedName>
        <fullName evidence="1">Uncharacterized protein</fullName>
    </submittedName>
</protein>
<accession>A0A0F7SPF3</accession>
<proteinExistence type="predicted"/>
<sequence length="120" mass="13496">MASALAFSGAVQNKNPSTVAKGEVLDFCNKACIDDDGNAHCTKPFALEKSKCYEFAWQTKGNTFTHTTLELRNVKKPKDVVYYRDTNGKYTVEKSGLYYLDFVPRTGCDNEVEYEIQTCV</sequence>